<dbReference type="AlphaFoldDB" id="A0A158A8R4"/>
<evidence type="ECO:0000256" key="1">
    <source>
        <dbReference type="ARBA" id="ARBA00004613"/>
    </source>
</evidence>
<accession>A0A158A8R4</accession>
<reference evidence="6" key="1">
    <citation type="submission" date="2016-01" db="EMBL/GenBank/DDBJ databases">
        <authorList>
            <person name="Peeters C."/>
        </authorList>
    </citation>
    <scope>NUCLEOTIDE SEQUENCE [LARGE SCALE GENOMIC DNA]</scope>
    <source>
        <strain evidence="6">LMG 29326</strain>
    </source>
</reference>
<dbReference type="Gene3D" id="2.40.50.230">
    <property type="entry name" value="Gp5 N-terminal domain"/>
    <property type="match status" value="1"/>
</dbReference>
<name>A0A158A8R4_9BURK</name>
<feature type="domain" description="Gp5/Type VI secretion system Vgr protein OB-fold" evidence="4">
    <location>
        <begin position="419"/>
        <end position="484"/>
    </location>
</feature>
<evidence type="ECO:0000256" key="2">
    <source>
        <dbReference type="ARBA" id="ARBA00005558"/>
    </source>
</evidence>
<dbReference type="Pfam" id="PF22178">
    <property type="entry name" value="Gp5_trimer_C"/>
    <property type="match status" value="1"/>
</dbReference>
<evidence type="ECO:0000259" key="5">
    <source>
        <dbReference type="Pfam" id="PF22178"/>
    </source>
</evidence>
<dbReference type="Gene3D" id="2.30.110.50">
    <property type="match status" value="1"/>
</dbReference>
<comment type="similarity">
    <text evidence="2">Belongs to the VgrG protein family.</text>
</comment>
<dbReference type="InterPro" id="IPR006531">
    <property type="entry name" value="Gp5/Vgr_OB"/>
</dbReference>
<gene>
    <name evidence="6" type="ORF">AWB83_01503</name>
</gene>
<dbReference type="InterPro" id="IPR017847">
    <property type="entry name" value="T6SS_RhsGE_Vgr_subset"/>
</dbReference>
<dbReference type="InterPro" id="IPR054030">
    <property type="entry name" value="Gp5_Vgr_C"/>
</dbReference>
<dbReference type="STRING" id="1777144.AWB83_01503"/>
<dbReference type="Gene3D" id="3.55.50.10">
    <property type="entry name" value="Baseplate protein-like domains"/>
    <property type="match status" value="1"/>
</dbReference>
<dbReference type="Proteomes" id="UP000054978">
    <property type="component" value="Unassembled WGS sequence"/>
</dbReference>
<dbReference type="InterPro" id="IPR037026">
    <property type="entry name" value="Vgr_OB-fold_dom_sf"/>
</dbReference>
<comment type="caution">
    <text evidence="6">The sequence shown here is derived from an EMBL/GenBank/DDBJ whole genome shotgun (WGS) entry which is preliminary data.</text>
</comment>
<dbReference type="GO" id="GO:0005576">
    <property type="term" value="C:extracellular region"/>
    <property type="evidence" value="ECO:0007669"/>
    <property type="project" value="UniProtKB-SubCell"/>
</dbReference>
<keyword evidence="7" id="KW-1185">Reference proteome</keyword>
<sequence length="651" mass="71581">MPFTANRTLSVNGAAMPMSSAGEPLLQLRSVRGTEELSRVYEYVLELVTPAEPFVSEETAANIDLKKMIGKPLTLTIQLEGMGAHVPGAPDLEGVANVGAGEREISGLVFEARYLGQGGRQGRYEIRLKPWIELAARRKDYRIFQNRSVVEIVDEVLKSNYAYSYEKRLGETYLALEYQVQYGESDLDFVQRLMAEHGLYWFYEHSGGFHRMVIVDNVGAHEPVRSEAYRSLHFYPPGHRVDREYVDAFDISQSLQAGVWTTDDFDFRKPKATLLSQRQMPQQTALNDIENYEWPGDFTDPRQGEHLARIRIQELRARGERGAGSGNLRNVVCGSVFALEGYPQQRANRTYLVLKATLHAEEKGDVTDSGETAFRTTFEVQPGNVMFRPKREVEKPRTTGPQTAIVTGAPGSEIWTNQYGQIKVKFHWDRSPAKDHTSSCWVRVNYPWAGENYGGIHIPRVGTEVIVDFENGDPDRPIVIGRVYNAAAMPPLDLPVNATRSGFVSRTPLGSTANANMLLFEDKAGEEQVILHAERDYNLSVEKDQTSSVGANKVSTVGGDTTTVVNGSSTQIVNGASTMIVGGPLTMMAPMQTVAAGVQFMFTGSQTAFTGSQIAMTGSAIDTTGSVVTLTGSSTSVTGVSVAHVGHSVTF</sequence>
<dbReference type="SUPFAM" id="SSF69279">
    <property type="entry name" value="Phage tail proteins"/>
    <property type="match status" value="2"/>
</dbReference>
<dbReference type="InterPro" id="IPR050708">
    <property type="entry name" value="T6SS_VgrG/RHS"/>
</dbReference>
<comment type="subcellular location">
    <subcellularLocation>
        <location evidence="1">Secreted</location>
    </subcellularLocation>
</comment>
<evidence type="ECO:0000256" key="3">
    <source>
        <dbReference type="ARBA" id="ARBA00022525"/>
    </source>
</evidence>
<protein>
    <submittedName>
        <fullName evidence="6">Rhs element Vgr protein</fullName>
    </submittedName>
</protein>
<keyword evidence="3" id="KW-0964">Secreted</keyword>
<dbReference type="Gene3D" id="4.10.220.110">
    <property type="match status" value="1"/>
</dbReference>
<organism evidence="6 7">
    <name type="scientific">Caballeronia ptereochthonis</name>
    <dbReference type="NCBI Taxonomy" id="1777144"/>
    <lineage>
        <taxon>Bacteria</taxon>
        <taxon>Pseudomonadati</taxon>
        <taxon>Pseudomonadota</taxon>
        <taxon>Betaproteobacteria</taxon>
        <taxon>Burkholderiales</taxon>
        <taxon>Burkholderiaceae</taxon>
        <taxon>Caballeronia</taxon>
    </lineage>
</organism>
<dbReference type="SUPFAM" id="SSF69255">
    <property type="entry name" value="gp5 N-terminal domain-like"/>
    <property type="match status" value="1"/>
</dbReference>
<proteinExistence type="inferred from homology"/>
<dbReference type="Pfam" id="PF04717">
    <property type="entry name" value="Phage_base_V"/>
    <property type="match status" value="1"/>
</dbReference>
<dbReference type="SUPFAM" id="SSF69349">
    <property type="entry name" value="Phage fibre proteins"/>
    <property type="match status" value="1"/>
</dbReference>
<dbReference type="Pfam" id="PF05954">
    <property type="entry name" value="Phage_GPD"/>
    <property type="match status" value="1"/>
</dbReference>
<evidence type="ECO:0000313" key="7">
    <source>
        <dbReference type="Proteomes" id="UP000054978"/>
    </source>
</evidence>
<feature type="domain" description="Gp5/Type VI secretion system Vgr C-terminal trimerisation" evidence="5">
    <location>
        <begin position="501"/>
        <end position="584"/>
    </location>
</feature>
<dbReference type="PANTHER" id="PTHR32305:SF15">
    <property type="entry name" value="PROTEIN RHSA-RELATED"/>
    <property type="match status" value="1"/>
</dbReference>
<evidence type="ECO:0000313" key="6">
    <source>
        <dbReference type="EMBL" id="SAK54224.1"/>
    </source>
</evidence>
<dbReference type="PANTHER" id="PTHR32305">
    <property type="match status" value="1"/>
</dbReference>
<dbReference type="NCBIfam" id="TIGR03361">
    <property type="entry name" value="VI_Rhs_Vgr"/>
    <property type="match status" value="1"/>
</dbReference>
<dbReference type="NCBIfam" id="TIGR01646">
    <property type="entry name" value="vgr_GE"/>
    <property type="match status" value="1"/>
</dbReference>
<dbReference type="EMBL" id="FCOB02000005">
    <property type="protein sequence ID" value="SAK54224.1"/>
    <property type="molecule type" value="Genomic_DNA"/>
</dbReference>
<dbReference type="InterPro" id="IPR006533">
    <property type="entry name" value="T6SS_Vgr_RhsGE"/>
</dbReference>
<evidence type="ECO:0000259" key="4">
    <source>
        <dbReference type="Pfam" id="PF04717"/>
    </source>
</evidence>